<feature type="transmembrane region" description="Helical" evidence="7">
    <location>
        <begin position="62"/>
        <end position="84"/>
    </location>
</feature>
<sequence length="294" mass="33938">MEDTSSPEAWYRSLPPLTRFSVTVSFLLTLLCSLSLLSPYHVMLDWTKVVWKAQAWRLISDYFFAGTFSIGWVMHMYFLVTFSAKLETNEMFNTSPGAYLCFLAFQSLSLDTLSLIMFWPTGRPVLAPAMVMAIIYYWSRREPFAECRIFGFRVQAYQFPFALIFLDLLMGHNILINVMGLATGHLYYFVKDVLPHERGIDILRVTPFVFDEIMRRAALFDMTNIKQSLKYLLLWSRPPSWGQRLDVYGGQVMGSGGVWGQANQVPGLDHDFWVCQTKTLSTTKELSIRCPQKY</sequence>
<dbReference type="EMBL" id="AFNH02000669">
    <property type="protein sequence ID" value="EZG61135.1"/>
    <property type="molecule type" value="Genomic_DNA"/>
</dbReference>
<dbReference type="eggNOG" id="KOG0858">
    <property type="taxonomic scope" value="Eukaryota"/>
</dbReference>
<dbReference type="PANTHER" id="PTHR11009">
    <property type="entry name" value="DER1-LIKE PROTEIN, DERLIN"/>
    <property type="match status" value="1"/>
</dbReference>
<organism evidence="8 9">
    <name type="scientific">Gregarina niphandrodes</name>
    <name type="common">Septate eugregarine</name>
    <dbReference type="NCBI Taxonomy" id="110365"/>
    <lineage>
        <taxon>Eukaryota</taxon>
        <taxon>Sar</taxon>
        <taxon>Alveolata</taxon>
        <taxon>Apicomplexa</taxon>
        <taxon>Conoidasida</taxon>
        <taxon>Gregarinasina</taxon>
        <taxon>Eugregarinorida</taxon>
        <taxon>Gregarinidae</taxon>
        <taxon>Gregarina</taxon>
    </lineage>
</organism>
<name>A0A023B5I6_GRENI</name>
<comment type="function">
    <text evidence="7">May be involved in the degradation of misfolded endoplasmic reticulum (ER) luminal proteins.</text>
</comment>
<reference evidence="8" key="1">
    <citation type="submission" date="2013-12" db="EMBL/GenBank/DDBJ databases">
        <authorList>
            <person name="Omoto C.K."/>
            <person name="Sibley D."/>
            <person name="Venepally P."/>
            <person name="Hadjithomas M."/>
            <person name="Karamycheva S."/>
            <person name="Brunk B."/>
            <person name="Roos D."/>
            <person name="Caler E."/>
            <person name="Lorenzi H."/>
        </authorList>
    </citation>
    <scope>NUCLEOTIDE SEQUENCE</scope>
</reference>
<protein>
    <recommendedName>
        <fullName evidence="7">Derlin</fullName>
    </recommendedName>
</protein>
<evidence type="ECO:0000313" key="8">
    <source>
        <dbReference type="EMBL" id="EZG61135.1"/>
    </source>
</evidence>
<gene>
    <name evidence="8" type="ORF">GNI_089380</name>
</gene>
<keyword evidence="5 7" id="KW-1133">Transmembrane helix</keyword>
<evidence type="ECO:0000256" key="2">
    <source>
        <dbReference type="ARBA" id="ARBA00008917"/>
    </source>
</evidence>
<comment type="caution">
    <text evidence="8">The sequence shown here is derived from an EMBL/GenBank/DDBJ whole genome shotgun (WGS) entry which is preliminary data.</text>
</comment>
<dbReference type="InterPro" id="IPR035952">
    <property type="entry name" value="Rhomboid-like_sf"/>
</dbReference>
<evidence type="ECO:0000256" key="3">
    <source>
        <dbReference type="ARBA" id="ARBA00022692"/>
    </source>
</evidence>
<feature type="transmembrane region" description="Helical" evidence="7">
    <location>
        <begin position="125"/>
        <end position="140"/>
    </location>
</feature>
<feature type="transmembrane region" description="Helical" evidence="7">
    <location>
        <begin position="161"/>
        <end position="188"/>
    </location>
</feature>
<dbReference type="GeneID" id="22913202"/>
<feature type="transmembrane region" description="Helical" evidence="7">
    <location>
        <begin position="20"/>
        <end position="42"/>
    </location>
</feature>
<dbReference type="GO" id="GO:0006950">
    <property type="term" value="P:response to stress"/>
    <property type="evidence" value="ECO:0007669"/>
    <property type="project" value="UniProtKB-ARBA"/>
</dbReference>
<evidence type="ECO:0000256" key="7">
    <source>
        <dbReference type="RuleBase" id="RU363059"/>
    </source>
</evidence>
<evidence type="ECO:0000256" key="5">
    <source>
        <dbReference type="ARBA" id="ARBA00022989"/>
    </source>
</evidence>
<dbReference type="VEuPathDB" id="CryptoDB:GNI_089380"/>
<keyword evidence="4 7" id="KW-0256">Endoplasmic reticulum</keyword>
<evidence type="ECO:0000313" key="9">
    <source>
        <dbReference type="Proteomes" id="UP000019763"/>
    </source>
</evidence>
<keyword evidence="9" id="KW-1185">Reference proteome</keyword>
<dbReference type="SUPFAM" id="SSF144091">
    <property type="entry name" value="Rhomboid-like"/>
    <property type="match status" value="1"/>
</dbReference>
<comment type="subcellular location">
    <subcellularLocation>
        <location evidence="1 7">Endoplasmic reticulum membrane</location>
        <topology evidence="1 7">Multi-pass membrane protein</topology>
    </subcellularLocation>
</comment>
<dbReference type="OMA" id="LWRCVTS"/>
<dbReference type="GO" id="GO:0005789">
    <property type="term" value="C:endoplasmic reticulum membrane"/>
    <property type="evidence" value="ECO:0007669"/>
    <property type="project" value="UniProtKB-SubCell"/>
</dbReference>
<keyword evidence="6 7" id="KW-0472">Membrane</keyword>
<evidence type="ECO:0000256" key="4">
    <source>
        <dbReference type="ARBA" id="ARBA00022824"/>
    </source>
</evidence>
<dbReference type="OrthoDB" id="1716531at2759"/>
<evidence type="ECO:0000256" key="1">
    <source>
        <dbReference type="ARBA" id="ARBA00004477"/>
    </source>
</evidence>
<accession>A0A023B5I6</accession>
<dbReference type="InterPro" id="IPR007599">
    <property type="entry name" value="DER1"/>
</dbReference>
<evidence type="ECO:0000256" key="6">
    <source>
        <dbReference type="ARBA" id="ARBA00023136"/>
    </source>
</evidence>
<comment type="similarity">
    <text evidence="2 7">Belongs to the derlin family.</text>
</comment>
<proteinExistence type="inferred from homology"/>
<dbReference type="Proteomes" id="UP000019763">
    <property type="component" value="Unassembled WGS sequence"/>
</dbReference>
<dbReference type="AlphaFoldDB" id="A0A023B5I6"/>
<dbReference type="Pfam" id="PF04511">
    <property type="entry name" value="DER1"/>
    <property type="match status" value="1"/>
</dbReference>
<keyword evidence="3 7" id="KW-0812">Transmembrane</keyword>
<dbReference type="RefSeq" id="XP_011130788.1">
    <property type="nucleotide sequence ID" value="XM_011132486.1"/>
</dbReference>